<dbReference type="SUPFAM" id="SSF51206">
    <property type="entry name" value="cAMP-binding domain-like"/>
    <property type="match status" value="1"/>
</dbReference>
<dbReference type="Pfam" id="PF00027">
    <property type="entry name" value="cNMP_binding"/>
    <property type="match status" value="1"/>
</dbReference>
<feature type="domain" description="Cyclic nucleotide-binding" evidence="1">
    <location>
        <begin position="64"/>
        <end position="151"/>
    </location>
</feature>
<dbReference type="InterPro" id="IPR018490">
    <property type="entry name" value="cNMP-bd_dom_sf"/>
</dbReference>
<keyword evidence="2" id="KW-0808">Transferase</keyword>
<dbReference type="EMBL" id="FRBT01000001">
    <property type="protein sequence ID" value="SHL06756.1"/>
    <property type="molecule type" value="Genomic_DNA"/>
</dbReference>
<name>A0A1M6XLI0_9FLAO</name>
<dbReference type="RefSeq" id="WP_209442830.1">
    <property type="nucleotide sequence ID" value="NZ_LSYT01000006.1"/>
</dbReference>
<evidence type="ECO:0000313" key="2">
    <source>
        <dbReference type="EMBL" id="SHL06756.1"/>
    </source>
</evidence>
<dbReference type="GO" id="GO:0016301">
    <property type="term" value="F:kinase activity"/>
    <property type="evidence" value="ECO:0007669"/>
    <property type="project" value="UniProtKB-KW"/>
</dbReference>
<evidence type="ECO:0000259" key="1">
    <source>
        <dbReference type="Pfam" id="PF00027"/>
    </source>
</evidence>
<dbReference type="InterPro" id="IPR014710">
    <property type="entry name" value="RmlC-like_jellyroll"/>
</dbReference>
<proteinExistence type="predicted"/>
<sequence>MHKIYTLSDEKDILKPIHLENSILLQLFRIMEKAIETYLNSLRSFCPELTDQELDLFVSKLTFVELKKKDYFLKAGTLQNAIGFIAKGLVRSSYIDFNGTEITVGFYAEEDYATHYPAFITQKPSNYSIQCLEPTIFACLSYEDIQWMYQQSPNIERYGRLVAEEILKRQQERIESFIFQTAEERYLHFMKNHSALFNRISLSHLCSFLGIERQSLTRIRQKLAHK</sequence>
<reference evidence="3" key="1">
    <citation type="submission" date="2016-11" db="EMBL/GenBank/DDBJ databases">
        <authorList>
            <person name="Varghese N."/>
            <person name="Submissions S."/>
        </authorList>
    </citation>
    <scope>NUCLEOTIDE SEQUENCE [LARGE SCALE GENOMIC DNA]</scope>
    <source>
        <strain evidence="3">DSM 24724</strain>
    </source>
</reference>
<protein>
    <submittedName>
        <fullName evidence="2">cAMP-binding domain of CRP or a regulatory subunit of cAMP-dependent protein kinases</fullName>
    </submittedName>
</protein>
<keyword evidence="2" id="KW-0418">Kinase</keyword>
<evidence type="ECO:0000313" key="3">
    <source>
        <dbReference type="Proteomes" id="UP000184028"/>
    </source>
</evidence>
<keyword evidence="3" id="KW-1185">Reference proteome</keyword>
<dbReference type="Gene3D" id="2.60.120.10">
    <property type="entry name" value="Jelly Rolls"/>
    <property type="match status" value="1"/>
</dbReference>
<gene>
    <name evidence="2" type="ORF">SAMN05444484_101185</name>
</gene>
<dbReference type="InterPro" id="IPR000595">
    <property type="entry name" value="cNMP-bd_dom"/>
</dbReference>
<organism evidence="2 3">
    <name type="scientific">Flavobacterium chilense</name>
    <dbReference type="NCBI Taxonomy" id="946677"/>
    <lineage>
        <taxon>Bacteria</taxon>
        <taxon>Pseudomonadati</taxon>
        <taxon>Bacteroidota</taxon>
        <taxon>Flavobacteriia</taxon>
        <taxon>Flavobacteriales</taxon>
        <taxon>Flavobacteriaceae</taxon>
        <taxon>Flavobacterium</taxon>
    </lineage>
</organism>
<dbReference type="STRING" id="946677.SAMN05444484_101185"/>
<dbReference type="AlphaFoldDB" id="A0A1M6XLI0"/>
<dbReference type="Proteomes" id="UP000184028">
    <property type="component" value="Unassembled WGS sequence"/>
</dbReference>
<accession>A0A1M6XLI0</accession>